<accession>A0AAX1I8A5</accession>
<reference evidence="2 3" key="1">
    <citation type="submission" date="2020-08" db="EMBL/GenBank/DDBJ databases">
        <title>Phenotypic and transcriptomic analysis of seven clinical Stenotrophomonas maltophilia isolates identify a small set of shared and commonly regulated genes involved in biofilm lifestyle.</title>
        <authorList>
            <person name="Alio I."/>
            <person name="Gudzuhn M."/>
            <person name="Streit W."/>
        </authorList>
    </citation>
    <scope>NUCLEOTIDE SEQUENCE [LARGE SCALE GENOMIC DNA]</scope>
    <source>
        <strain evidence="2 3">UHH_SKK55</strain>
    </source>
</reference>
<evidence type="ECO:0000259" key="1">
    <source>
        <dbReference type="Pfam" id="PF13274"/>
    </source>
</evidence>
<evidence type="ECO:0000313" key="3">
    <source>
        <dbReference type="Proteomes" id="UP000515598"/>
    </source>
</evidence>
<feature type="domain" description="Antitoxin SocA-like Panacea" evidence="1">
    <location>
        <begin position="27"/>
        <end position="123"/>
    </location>
</feature>
<sequence length="164" mass="18525">MVPVHQVADYIVVKMEEGNVPLNLLKLQKLLYYVQAWALATKGRGVFHNRFQAWVHGPVCREIYDRFKETHSLYNSVNADAAMRDSANTLPQDVLAHIDEVLDAYAGFSGTQLEAMTHRETPWLQARGALAPAERCEAEIDESLMASYYSKLLEEAEAEESKPN</sequence>
<protein>
    <recommendedName>
        <fullName evidence="1">Antitoxin SocA-like Panacea domain-containing protein</fullName>
    </recommendedName>
</protein>
<dbReference type="AlphaFoldDB" id="A0AAX1I8A5"/>
<evidence type="ECO:0000313" key="2">
    <source>
        <dbReference type="EMBL" id="QNG76471.1"/>
    </source>
</evidence>
<gene>
    <name evidence="2" type="ORF">GPNADHDJ_00644</name>
</gene>
<dbReference type="Proteomes" id="UP000515598">
    <property type="component" value="Chromosome"/>
</dbReference>
<proteinExistence type="predicted"/>
<dbReference type="RefSeq" id="WP_154350301.1">
    <property type="nucleotide sequence ID" value="NZ_CP040433.1"/>
</dbReference>
<dbReference type="InterPro" id="IPR025272">
    <property type="entry name" value="SocA_Panacea"/>
</dbReference>
<dbReference type="Pfam" id="PF13274">
    <property type="entry name" value="SocA_Panacea"/>
    <property type="match status" value="1"/>
</dbReference>
<organism evidence="2 3">
    <name type="scientific">Stenotrophomonas maltophilia</name>
    <name type="common">Pseudomonas maltophilia</name>
    <name type="synonym">Xanthomonas maltophilia</name>
    <dbReference type="NCBI Taxonomy" id="40324"/>
    <lineage>
        <taxon>Bacteria</taxon>
        <taxon>Pseudomonadati</taxon>
        <taxon>Pseudomonadota</taxon>
        <taxon>Gammaproteobacteria</taxon>
        <taxon>Lysobacterales</taxon>
        <taxon>Lysobacteraceae</taxon>
        <taxon>Stenotrophomonas</taxon>
        <taxon>Stenotrophomonas maltophilia group</taxon>
    </lineage>
</organism>
<dbReference type="EMBL" id="CP060025">
    <property type="protein sequence ID" value="QNG76471.1"/>
    <property type="molecule type" value="Genomic_DNA"/>
</dbReference>
<name>A0AAX1I8A5_STEMA</name>